<proteinExistence type="predicted"/>
<dbReference type="EMBL" id="JARKIE010000187">
    <property type="protein sequence ID" value="KAJ7669605.1"/>
    <property type="molecule type" value="Genomic_DNA"/>
</dbReference>
<evidence type="ECO:0000313" key="3">
    <source>
        <dbReference type="Proteomes" id="UP001221757"/>
    </source>
</evidence>
<comment type="caution">
    <text evidence="2">The sequence shown here is derived from an EMBL/GenBank/DDBJ whole genome shotgun (WGS) entry which is preliminary data.</text>
</comment>
<accession>A0AAD7CY03</accession>
<evidence type="ECO:0000313" key="2">
    <source>
        <dbReference type="EMBL" id="KAJ7669605.1"/>
    </source>
</evidence>
<feature type="region of interest" description="Disordered" evidence="1">
    <location>
        <begin position="47"/>
        <end position="111"/>
    </location>
</feature>
<sequence>MKDTAGGGAMRGWRGTSFSPSRLLSFTRGCAGRLYYQIPCATDAPSTASAPSHVATLPTARALAPRPRRRTPRSSPTIPARPPHEARGAFGHGGRVRAIRARRGTQDAPARIGRMAEYDGAGVAVTTATVAAEGRRRRGRNGDSTSTACVCTPASRQRGAPWRCDLEGDTSRDEAGRGSGTTGTGISVCHPRAPPCARGGRRARRTQE</sequence>
<gene>
    <name evidence="2" type="ORF">B0H17DRAFT_207895</name>
</gene>
<feature type="compositionally biased region" description="Basic and acidic residues" evidence="1">
    <location>
        <begin position="164"/>
        <end position="176"/>
    </location>
</feature>
<keyword evidence="3" id="KW-1185">Reference proteome</keyword>
<protein>
    <submittedName>
        <fullName evidence="2">Uncharacterized protein</fullName>
    </submittedName>
</protein>
<dbReference type="AlphaFoldDB" id="A0AAD7CY03"/>
<dbReference type="Proteomes" id="UP001221757">
    <property type="component" value="Unassembled WGS sequence"/>
</dbReference>
<feature type="compositionally biased region" description="Basic residues" evidence="1">
    <location>
        <begin position="199"/>
        <end position="208"/>
    </location>
</feature>
<name>A0AAD7CY03_MYCRO</name>
<feature type="region of interest" description="Disordered" evidence="1">
    <location>
        <begin position="160"/>
        <end position="208"/>
    </location>
</feature>
<feature type="compositionally biased region" description="Low complexity" evidence="1">
    <location>
        <begin position="47"/>
        <end position="65"/>
    </location>
</feature>
<reference evidence="2" key="1">
    <citation type="submission" date="2023-03" db="EMBL/GenBank/DDBJ databases">
        <title>Massive genome expansion in bonnet fungi (Mycena s.s.) driven by repeated elements and novel gene families across ecological guilds.</title>
        <authorList>
            <consortium name="Lawrence Berkeley National Laboratory"/>
            <person name="Harder C.B."/>
            <person name="Miyauchi S."/>
            <person name="Viragh M."/>
            <person name="Kuo A."/>
            <person name="Thoen E."/>
            <person name="Andreopoulos B."/>
            <person name="Lu D."/>
            <person name="Skrede I."/>
            <person name="Drula E."/>
            <person name="Henrissat B."/>
            <person name="Morin E."/>
            <person name="Kohler A."/>
            <person name="Barry K."/>
            <person name="LaButti K."/>
            <person name="Morin E."/>
            <person name="Salamov A."/>
            <person name="Lipzen A."/>
            <person name="Mereny Z."/>
            <person name="Hegedus B."/>
            <person name="Baldrian P."/>
            <person name="Stursova M."/>
            <person name="Weitz H."/>
            <person name="Taylor A."/>
            <person name="Grigoriev I.V."/>
            <person name="Nagy L.G."/>
            <person name="Martin F."/>
            <person name="Kauserud H."/>
        </authorList>
    </citation>
    <scope>NUCLEOTIDE SEQUENCE</scope>
    <source>
        <strain evidence="2">CBHHK067</strain>
    </source>
</reference>
<evidence type="ECO:0000256" key="1">
    <source>
        <dbReference type="SAM" id="MobiDB-lite"/>
    </source>
</evidence>
<feature type="compositionally biased region" description="Basic residues" evidence="1">
    <location>
        <begin position="94"/>
        <end position="103"/>
    </location>
</feature>
<organism evidence="2 3">
    <name type="scientific">Mycena rosella</name>
    <name type="common">Pink bonnet</name>
    <name type="synonym">Agaricus rosellus</name>
    <dbReference type="NCBI Taxonomy" id="1033263"/>
    <lineage>
        <taxon>Eukaryota</taxon>
        <taxon>Fungi</taxon>
        <taxon>Dikarya</taxon>
        <taxon>Basidiomycota</taxon>
        <taxon>Agaricomycotina</taxon>
        <taxon>Agaricomycetes</taxon>
        <taxon>Agaricomycetidae</taxon>
        <taxon>Agaricales</taxon>
        <taxon>Marasmiineae</taxon>
        <taxon>Mycenaceae</taxon>
        <taxon>Mycena</taxon>
    </lineage>
</organism>